<keyword evidence="1" id="KW-0812">Transmembrane</keyword>
<accession>F9RMM2</accession>
<protein>
    <submittedName>
        <fullName evidence="2">Uncharacterized protein</fullName>
    </submittedName>
</protein>
<dbReference type="AlphaFoldDB" id="F9RMM2"/>
<sequence>MGVASLTLAKLLRLVAAAIVLLASKATFALLLYPASEKIHLFLFK</sequence>
<dbReference type="EMBL" id="AFWE01000083">
    <property type="protein sequence ID" value="EGU38338.1"/>
    <property type="molecule type" value="Genomic_DNA"/>
</dbReference>
<evidence type="ECO:0000313" key="2">
    <source>
        <dbReference type="EMBL" id="EGU38338.1"/>
    </source>
</evidence>
<organism evidence="2 3">
    <name type="scientific">Vibrio scophthalmi LMG 19158</name>
    <dbReference type="NCBI Taxonomy" id="870967"/>
    <lineage>
        <taxon>Bacteria</taxon>
        <taxon>Pseudomonadati</taxon>
        <taxon>Pseudomonadota</taxon>
        <taxon>Gammaproteobacteria</taxon>
        <taxon>Vibrionales</taxon>
        <taxon>Vibrionaceae</taxon>
        <taxon>Vibrio</taxon>
    </lineage>
</organism>
<reference evidence="2 3" key="1">
    <citation type="journal article" date="2012" name="Int. J. Syst. Evol. Microbiol.">
        <title>Vibrio caribbeanicus sp. nov., isolated from the marine sponge Scleritoderma cyanea.</title>
        <authorList>
            <person name="Hoffmann M."/>
            <person name="Monday S.R."/>
            <person name="Allard M.W."/>
            <person name="Strain E.A."/>
            <person name="Whittaker P."/>
            <person name="Naum M."/>
            <person name="McCarthy P.J."/>
            <person name="Lopez J.V."/>
            <person name="Fischer M."/>
            <person name="Brown E.W."/>
        </authorList>
    </citation>
    <scope>NUCLEOTIDE SEQUENCE [LARGE SCALE GENOMIC DNA]</scope>
    <source>
        <strain evidence="2 3">LMG 19158</strain>
    </source>
</reference>
<dbReference type="Proteomes" id="UP000004349">
    <property type="component" value="Unassembled WGS sequence"/>
</dbReference>
<feature type="transmembrane region" description="Helical" evidence="1">
    <location>
        <begin position="12"/>
        <end position="35"/>
    </location>
</feature>
<keyword evidence="1" id="KW-0472">Membrane</keyword>
<evidence type="ECO:0000256" key="1">
    <source>
        <dbReference type="SAM" id="Phobius"/>
    </source>
</evidence>
<gene>
    <name evidence="2" type="ORF">VIS19158_00395</name>
</gene>
<evidence type="ECO:0000313" key="3">
    <source>
        <dbReference type="Proteomes" id="UP000004349"/>
    </source>
</evidence>
<proteinExistence type="predicted"/>
<comment type="caution">
    <text evidence="2">The sequence shown here is derived from an EMBL/GenBank/DDBJ whole genome shotgun (WGS) entry which is preliminary data.</text>
</comment>
<name>F9RMM2_9VIBR</name>
<keyword evidence="1" id="KW-1133">Transmembrane helix</keyword>